<gene>
    <name evidence="2" type="ORF">RND81_14G040900</name>
</gene>
<dbReference type="CDD" id="cd02440">
    <property type="entry name" value="AdoMet_MTases"/>
    <property type="match status" value="1"/>
</dbReference>
<protein>
    <recommendedName>
        <fullName evidence="1">Methyltransferase type 11 domain-containing protein</fullName>
    </recommendedName>
</protein>
<sequence>MAEKVELPKPSYNAKQYSSGRPTYPPQLFKFISSKTPSHLFAWDVGTGTGQSIPHLAELYENVVGTDISQTQLESAPKLPNVKYCATPRVMSVSDLEQMVGPQSSINLITIAQAMHWFDLPKFYDLVRCALKKPNGVIAAWCYTTPQVNDEVDTVFWPFYKGFSGPGWAETTGAVDDKYRSIDFPFEPVDGMDSTGPFEFMSEKVMSLDDYLTYIRSWSAYNAAKKNGVEMLPDEQVEKFRRAWSIDGKNEKVVKFPIYLRMGRVGDTN</sequence>
<reference evidence="2" key="1">
    <citation type="submission" date="2024-03" db="EMBL/GenBank/DDBJ databases">
        <title>WGS assembly of Saponaria officinalis var. Norfolk2.</title>
        <authorList>
            <person name="Jenkins J."/>
            <person name="Shu S."/>
            <person name="Grimwood J."/>
            <person name="Barry K."/>
            <person name="Goodstein D."/>
            <person name="Schmutz J."/>
            <person name="Leebens-Mack J."/>
            <person name="Osbourn A."/>
        </authorList>
    </citation>
    <scope>NUCLEOTIDE SEQUENCE [LARGE SCALE GENOMIC DNA]</scope>
    <source>
        <strain evidence="2">JIC</strain>
    </source>
</reference>
<evidence type="ECO:0000259" key="1">
    <source>
        <dbReference type="Pfam" id="PF08241"/>
    </source>
</evidence>
<dbReference type="PANTHER" id="PTHR45180">
    <property type="entry name" value="OS01G0307686 PROTEIN"/>
    <property type="match status" value="1"/>
</dbReference>
<dbReference type="EMBL" id="JBDFQZ010000014">
    <property type="protein sequence ID" value="KAK9664425.1"/>
    <property type="molecule type" value="Genomic_DNA"/>
</dbReference>
<proteinExistence type="predicted"/>
<dbReference type="GO" id="GO:0008757">
    <property type="term" value="F:S-adenosylmethionine-dependent methyltransferase activity"/>
    <property type="evidence" value="ECO:0007669"/>
    <property type="project" value="InterPro"/>
</dbReference>
<dbReference type="Proteomes" id="UP001443914">
    <property type="component" value="Unassembled WGS sequence"/>
</dbReference>
<dbReference type="AlphaFoldDB" id="A0AAW1GI43"/>
<feature type="domain" description="Methyltransferase type 11" evidence="1">
    <location>
        <begin position="44"/>
        <end position="136"/>
    </location>
</feature>
<organism evidence="2 3">
    <name type="scientific">Saponaria officinalis</name>
    <name type="common">Common soapwort</name>
    <name type="synonym">Lychnis saponaria</name>
    <dbReference type="NCBI Taxonomy" id="3572"/>
    <lineage>
        <taxon>Eukaryota</taxon>
        <taxon>Viridiplantae</taxon>
        <taxon>Streptophyta</taxon>
        <taxon>Embryophyta</taxon>
        <taxon>Tracheophyta</taxon>
        <taxon>Spermatophyta</taxon>
        <taxon>Magnoliopsida</taxon>
        <taxon>eudicotyledons</taxon>
        <taxon>Gunneridae</taxon>
        <taxon>Pentapetalae</taxon>
        <taxon>Caryophyllales</taxon>
        <taxon>Caryophyllaceae</taxon>
        <taxon>Caryophylleae</taxon>
        <taxon>Saponaria</taxon>
    </lineage>
</organism>
<evidence type="ECO:0000313" key="3">
    <source>
        <dbReference type="Proteomes" id="UP001443914"/>
    </source>
</evidence>
<dbReference type="PANTHER" id="PTHR45180:SF1">
    <property type="entry name" value="OS01G0307686 PROTEIN"/>
    <property type="match status" value="1"/>
</dbReference>
<dbReference type="Gene3D" id="3.40.50.150">
    <property type="entry name" value="Vaccinia Virus protein VP39"/>
    <property type="match status" value="1"/>
</dbReference>
<keyword evidence="3" id="KW-1185">Reference proteome</keyword>
<accession>A0AAW1GI43</accession>
<dbReference type="InterPro" id="IPR029063">
    <property type="entry name" value="SAM-dependent_MTases_sf"/>
</dbReference>
<name>A0AAW1GI43_SAPOF</name>
<dbReference type="InterPro" id="IPR013216">
    <property type="entry name" value="Methyltransf_11"/>
</dbReference>
<evidence type="ECO:0000313" key="2">
    <source>
        <dbReference type="EMBL" id="KAK9664425.1"/>
    </source>
</evidence>
<dbReference type="SUPFAM" id="SSF53335">
    <property type="entry name" value="S-adenosyl-L-methionine-dependent methyltransferases"/>
    <property type="match status" value="1"/>
</dbReference>
<dbReference type="Pfam" id="PF08241">
    <property type="entry name" value="Methyltransf_11"/>
    <property type="match status" value="1"/>
</dbReference>
<comment type="caution">
    <text evidence="2">The sequence shown here is derived from an EMBL/GenBank/DDBJ whole genome shotgun (WGS) entry which is preliminary data.</text>
</comment>